<name>A0A8T1USC3_9STRA</name>
<keyword evidence="1" id="KW-1133">Transmembrane helix</keyword>
<keyword evidence="1" id="KW-0472">Membrane</keyword>
<dbReference type="AlphaFoldDB" id="A0A8T1USC3"/>
<evidence type="ECO:0000256" key="1">
    <source>
        <dbReference type="SAM" id="Phobius"/>
    </source>
</evidence>
<sequence length="440" mass="49846">MIWFSFGILPLVLQGRNYVKLVTAHKLTEYLVVSADASRETAHITEYCPVEWLFIANAWWNIAITHYYSVEHGQICHFVIPQYNVHGSFILGKQSVPPSSTTPTSCANESYAFEHYFYHGSIGYFAFYEEAAGTYCKRDKTAYVRVRGLGTFDSNFSALTSNFFRVAILYMLLEGVMSDLFLLIAQDGYSAKLQYISLGYNLSGVLILLFEMLESKKWLCEKVRLLVKRLLFSYETSLFGELLCAGVMNYYLTWVNQSSLKESRPVALVVSYYVWSLVGHGILVLGLSAFISSVRIVLSCVYILWHHRTWAVLTAPCCVDTTLGVRCKMIMLGGYSWHNNQLYYKIEALKAFGVLKMVEEDGTVYFVFRKVHPVKVPRDEFLVIGRVLGCRVEPCVERKCTGPVSLFDRNLGGTVQSGIKPHSMLDSDHVHIGPTLETKG</sequence>
<feature type="transmembrane region" description="Helical" evidence="1">
    <location>
        <begin position="191"/>
        <end position="210"/>
    </location>
</feature>
<dbReference type="EMBL" id="JAENGZ010000095">
    <property type="protein sequence ID" value="KAG6969495.1"/>
    <property type="molecule type" value="Genomic_DNA"/>
</dbReference>
<dbReference type="VEuPathDB" id="FungiDB:PC110_g5504"/>
<reference evidence="3" key="1">
    <citation type="submission" date="2021-01" db="EMBL/GenBank/DDBJ databases">
        <title>Phytophthora aleatoria, a newly-described species from Pinus radiata is distinct from Phytophthora cactorum isolates based on comparative genomics.</title>
        <authorList>
            <person name="Mcdougal R."/>
            <person name="Panda P."/>
            <person name="Williams N."/>
            <person name="Studholme D.J."/>
        </authorList>
    </citation>
    <scope>NUCLEOTIDE SEQUENCE</scope>
    <source>
        <strain evidence="3">NZFS 3830</strain>
    </source>
</reference>
<gene>
    <name evidence="3" type="ORF">JG687_00003179</name>
</gene>
<feature type="transmembrane region" description="Helical" evidence="1">
    <location>
        <begin position="272"/>
        <end position="305"/>
    </location>
</feature>
<dbReference type="Proteomes" id="UP000688947">
    <property type="component" value="Unassembled WGS sequence"/>
</dbReference>
<evidence type="ECO:0000256" key="2">
    <source>
        <dbReference type="SAM" id="SignalP"/>
    </source>
</evidence>
<accession>A0A8T1USC3</accession>
<feature type="transmembrane region" description="Helical" evidence="1">
    <location>
        <begin position="163"/>
        <end position="185"/>
    </location>
</feature>
<dbReference type="VEuPathDB" id="FungiDB:PC110_g12119"/>
<proteinExistence type="predicted"/>
<feature type="signal peptide" evidence="2">
    <location>
        <begin position="1"/>
        <end position="15"/>
    </location>
</feature>
<evidence type="ECO:0000313" key="4">
    <source>
        <dbReference type="Proteomes" id="UP000688947"/>
    </source>
</evidence>
<comment type="caution">
    <text evidence="3">The sequence shown here is derived from an EMBL/GenBank/DDBJ whole genome shotgun (WGS) entry which is preliminary data.</text>
</comment>
<protein>
    <submittedName>
        <fullName evidence="3">Uncharacterized protein</fullName>
    </submittedName>
</protein>
<keyword evidence="1" id="KW-0812">Transmembrane</keyword>
<keyword evidence="2" id="KW-0732">Signal</keyword>
<evidence type="ECO:0000313" key="3">
    <source>
        <dbReference type="EMBL" id="KAG6969495.1"/>
    </source>
</evidence>
<feature type="chain" id="PRO_5035738666" evidence="2">
    <location>
        <begin position="16"/>
        <end position="440"/>
    </location>
</feature>
<feature type="transmembrane region" description="Helical" evidence="1">
    <location>
        <begin position="231"/>
        <end position="252"/>
    </location>
</feature>
<organism evidence="3 4">
    <name type="scientific">Phytophthora cactorum</name>
    <dbReference type="NCBI Taxonomy" id="29920"/>
    <lineage>
        <taxon>Eukaryota</taxon>
        <taxon>Sar</taxon>
        <taxon>Stramenopiles</taxon>
        <taxon>Oomycota</taxon>
        <taxon>Peronosporomycetes</taxon>
        <taxon>Peronosporales</taxon>
        <taxon>Peronosporaceae</taxon>
        <taxon>Phytophthora</taxon>
    </lineage>
</organism>
<dbReference type="OrthoDB" id="10440333at2759"/>